<proteinExistence type="predicted"/>
<organism evidence="1 2">
    <name type="scientific">Lelliottia amnigena</name>
    <name type="common">Enterobacter amnigenus</name>
    <dbReference type="NCBI Taxonomy" id="61646"/>
    <lineage>
        <taxon>Bacteria</taxon>
        <taxon>Pseudomonadati</taxon>
        <taxon>Pseudomonadota</taxon>
        <taxon>Gammaproteobacteria</taxon>
        <taxon>Enterobacterales</taxon>
        <taxon>Enterobacteriaceae</taxon>
        <taxon>Lelliottia</taxon>
    </lineage>
</organism>
<name>A0AAP2EZG0_LELAM</name>
<protein>
    <submittedName>
        <fullName evidence="1">Uncharacterized protein</fullName>
    </submittedName>
</protein>
<evidence type="ECO:0000313" key="2">
    <source>
        <dbReference type="Proteomes" id="UP000653275"/>
    </source>
</evidence>
<comment type="caution">
    <text evidence="1">The sequence shown here is derived from an EMBL/GenBank/DDBJ whole genome shotgun (WGS) entry which is preliminary data.</text>
</comment>
<dbReference type="AlphaFoldDB" id="A0AAP2EZG0"/>
<evidence type="ECO:0000313" key="1">
    <source>
        <dbReference type="EMBL" id="MBL5934678.1"/>
    </source>
</evidence>
<accession>A0AAP2EZG0</accession>
<dbReference type="PROSITE" id="PS51257">
    <property type="entry name" value="PROKAR_LIPOPROTEIN"/>
    <property type="match status" value="1"/>
</dbReference>
<dbReference type="Proteomes" id="UP000653275">
    <property type="component" value="Unassembled WGS sequence"/>
</dbReference>
<gene>
    <name evidence="1" type="ORF">I7V27_09415</name>
</gene>
<reference evidence="1" key="1">
    <citation type="submission" date="2020-12" db="EMBL/GenBank/DDBJ databases">
        <title>Draft genome sequence of Enterobacter spp., Lelliottia spp. and Serratia spp. isolated from drinking water reservoirs and lakes.</title>
        <authorList>
            <person name="Reitter C."/>
            <person name="Neuhaus K."/>
            <person name="Huegler M."/>
        </authorList>
    </citation>
    <scope>NUCLEOTIDE SEQUENCE</scope>
    <source>
        <strain evidence="1">TZW15</strain>
    </source>
</reference>
<dbReference type="RefSeq" id="WP_202665670.1">
    <property type="nucleotide sequence ID" value="NZ_JAENMR010000004.1"/>
</dbReference>
<sequence length="54" mass="5860">MNKLSLTSVVLLLAACQSAPVKTTQETVRRRIIRPVFSPPKAGAARKARRSVKG</sequence>
<dbReference type="EMBL" id="JAENMS010000004">
    <property type="protein sequence ID" value="MBL5934678.1"/>
    <property type="molecule type" value="Genomic_DNA"/>
</dbReference>